<name>A0ACC1YS02_MELAZ</name>
<protein>
    <submittedName>
        <fullName evidence="1">VQ motif-containing protein</fullName>
    </submittedName>
</protein>
<accession>A0ACC1YS02</accession>
<evidence type="ECO:0000313" key="2">
    <source>
        <dbReference type="Proteomes" id="UP001164539"/>
    </source>
</evidence>
<sequence>MSGGGCGRADGGSREPVKIVLINTRYVETDETSFKSIVQELTGKESGVVSNNNENNIVPTKSRNTRPYSGMKMEEGMIQQSASAAGIEMCKTKNSVLKRDLSLKEFDRLLKEMPPVDELYNGFWAD</sequence>
<comment type="caution">
    <text evidence="1">The sequence shown here is derived from an EMBL/GenBank/DDBJ whole genome shotgun (WGS) entry which is preliminary data.</text>
</comment>
<evidence type="ECO:0000313" key="1">
    <source>
        <dbReference type="EMBL" id="KAJ4726610.1"/>
    </source>
</evidence>
<dbReference type="Proteomes" id="UP001164539">
    <property type="component" value="Chromosome 2"/>
</dbReference>
<proteinExistence type="predicted"/>
<reference evidence="1 2" key="1">
    <citation type="journal article" date="2023" name="Science">
        <title>Complex scaffold remodeling in plant triterpene biosynthesis.</title>
        <authorList>
            <person name="De La Pena R."/>
            <person name="Hodgson H."/>
            <person name="Liu J.C."/>
            <person name="Stephenson M.J."/>
            <person name="Martin A.C."/>
            <person name="Owen C."/>
            <person name="Harkess A."/>
            <person name="Leebens-Mack J."/>
            <person name="Jimenez L.E."/>
            <person name="Osbourn A."/>
            <person name="Sattely E.S."/>
        </authorList>
    </citation>
    <scope>NUCLEOTIDE SEQUENCE [LARGE SCALE GENOMIC DNA]</scope>
    <source>
        <strain evidence="2">cv. JPN11</strain>
        <tissue evidence="1">Leaf</tissue>
    </source>
</reference>
<keyword evidence="2" id="KW-1185">Reference proteome</keyword>
<gene>
    <name evidence="1" type="ORF">OWV82_005292</name>
</gene>
<organism evidence="1 2">
    <name type="scientific">Melia azedarach</name>
    <name type="common">Chinaberry tree</name>
    <dbReference type="NCBI Taxonomy" id="155640"/>
    <lineage>
        <taxon>Eukaryota</taxon>
        <taxon>Viridiplantae</taxon>
        <taxon>Streptophyta</taxon>
        <taxon>Embryophyta</taxon>
        <taxon>Tracheophyta</taxon>
        <taxon>Spermatophyta</taxon>
        <taxon>Magnoliopsida</taxon>
        <taxon>eudicotyledons</taxon>
        <taxon>Gunneridae</taxon>
        <taxon>Pentapetalae</taxon>
        <taxon>rosids</taxon>
        <taxon>malvids</taxon>
        <taxon>Sapindales</taxon>
        <taxon>Meliaceae</taxon>
        <taxon>Melia</taxon>
    </lineage>
</organism>
<dbReference type="EMBL" id="CM051395">
    <property type="protein sequence ID" value="KAJ4726610.1"/>
    <property type="molecule type" value="Genomic_DNA"/>
</dbReference>